<evidence type="ECO:0000256" key="16">
    <source>
        <dbReference type="PROSITE-ProRule" id="PRU00433"/>
    </source>
</evidence>
<evidence type="ECO:0000256" key="3">
    <source>
        <dbReference type="ARBA" id="ARBA00022448"/>
    </source>
</evidence>
<dbReference type="PROSITE" id="PS00078">
    <property type="entry name" value="COX2"/>
    <property type="match status" value="1"/>
</dbReference>
<comment type="function">
    <text evidence="13">Subunits I and II form the functional core of the enzyme complex. Electrons originating in cytochrome c are transferred via heme a and Cu(A) to the binuclear center formed by heme a3 and Cu(B).</text>
</comment>
<dbReference type="PROSITE" id="PS51007">
    <property type="entry name" value="CYTC"/>
    <property type="match status" value="1"/>
</dbReference>
<keyword evidence="5" id="KW-0679">Respiratory chain</keyword>
<feature type="domain" description="Cytochrome oxidase subunit II copper A binding" evidence="18">
    <location>
        <begin position="99"/>
        <end position="214"/>
    </location>
</feature>
<evidence type="ECO:0000256" key="14">
    <source>
        <dbReference type="ARBA" id="ARBA00031399"/>
    </source>
</evidence>
<evidence type="ECO:0000256" key="13">
    <source>
        <dbReference type="ARBA" id="ARBA00024688"/>
    </source>
</evidence>
<dbReference type="Proteomes" id="UP001181622">
    <property type="component" value="Unassembled WGS sequence"/>
</dbReference>
<reference evidence="20" key="1">
    <citation type="submission" date="2020-10" db="EMBL/GenBank/DDBJ databases">
        <authorList>
            <person name="Abbas A."/>
            <person name="Razzaq R."/>
            <person name="Waqas M."/>
            <person name="Abbas N."/>
            <person name="Nielsen T.K."/>
            <person name="Hansen L.H."/>
            <person name="Hussain S."/>
            <person name="Shahid M."/>
        </authorList>
    </citation>
    <scope>NUCLEOTIDE SEQUENCE</scope>
    <source>
        <strain evidence="20">S14</strain>
    </source>
</reference>
<evidence type="ECO:0000256" key="11">
    <source>
        <dbReference type="ARBA" id="ARBA00023008"/>
    </source>
</evidence>
<feature type="transmembrane region" description="Helical" evidence="17">
    <location>
        <begin position="31"/>
        <end position="52"/>
    </location>
</feature>
<feature type="domain" description="Cytochrome c" evidence="19">
    <location>
        <begin position="219"/>
        <end position="311"/>
    </location>
</feature>
<dbReference type="EMBL" id="JADBEO010000028">
    <property type="protein sequence ID" value="MDR4307570.1"/>
    <property type="molecule type" value="Genomic_DNA"/>
</dbReference>
<evidence type="ECO:0000259" key="18">
    <source>
        <dbReference type="PROSITE" id="PS50857"/>
    </source>
</evidence>
<evidence type="ECO:0000313" key="20">
    <source>
        <dbReference type="EMBL" id="MDR4307570.1"/>
    </source>
</evidence>
<evidence type="ECO:0000256" key="7">
    <source>
        <dbReference type="ARBA" id="ARBA00022723"/>
    </source>
</evidence>
<dbReference type="SUPFAM" id="SSF46626">
    <property type="entry name" value="Cytochrome c"/>
    <property type="match status" value="1"/>
</dbReference>
<evidence type="ECO:0000256" key="9">
    <source>
        <dbReference type="ARBA" id="ARBA00022989"/>
    </source>
</evidence>
<keyword evidence="6 17" id="KW-0812">Transmembrane</keyword>
<gene>
    <name evidence="20" type="primary">coxB</name>
    <name evidence="20" type="ORF">IHQ68_13175</name>
</gene>
<evidence type="ECO:0000256" key="2">
    <source>
        <dbReference type="ARBA" id="ARBA00007866"/>
    </source>
</evidence>
<evidence type="ECO:0000256" key="15">
    <source>
        <dbReference type="ARBA" id="ARBA00047816"/>
    </source>
</evidence>
<keyword evidence="7 16" id="KW-0479">Metal-binding</keyword>
<feature type="transmembrane region" description="Helical" evidence="17">
    <location>
        <begin position="68"/>
        <end position="89"/>
    </location>
</feature>
<keyword evidence="10 16" id="KW-0408">Iron</keyword>
<dbReference type="CDD" id="cd04213">
    <property type="entry name" value="CuRO_CcO_Caa3_II"/>
    <property type="match status" value="1"/>
</dbReference>
<protein>
    <recommendedName>
        <fullName evidence="14">Cytochrome aa3 subunit 2</fullName>
    </recommendedName>
</protein>
<evidence type="ECO:0000256" key="6">
    <source>
        <dbReference type="ARBA" id="ARBA00022692"/>
    </source>
</evidence>
<keyword evidence="12 17" id="KW-0472">Membrane</keyword>
<dbReference type="InterPro" id="IPR014222">
    <property type="entry name" value="Cyt_c_oxidase_su2"/>
</dbReference>
<dbReference type="Gene3D" id="2.60.40.420">
    <property type="entry name" value="Cupredoxins - blue copper proteins"/>
    <property type="match status" value="1"/>
</dbReference>
<comment type="similarity">
    <text evidence="2">Belongs to the cytochrome c oxidase subunit 2 family.</text>
</comment>
<dbReference type="PANTHER" id="PTHR22888:SF9">
    <property type="entry name" value="CYTOCHROME C OXIDASE SUBUNIT 2"/>
    <property type="match status" value="1"/>
</dbReference>
<keyword evidence="8" id="KW-0249">Electron transport</keyword>
<dbReference type="Pfam" id="PF00034">
    <property type="entry name" value="Cytochrom_C"/>
    <property type="match status" value="1"/>
</dbReference>
<keyword evidence="4 16" id="KW-0349">Heme</keyword>
<sequence>MSVGSALSACSGLQSALQPSGHEAREVASLFWVMVVGAAVVWTVVIGVAIYATRLRPEPHGDAVGHRLILWGGVAFPTIVLAALLIYGLGLMPRLREAGEGLRIEVSGEQFWWRVTYRPKDGEAVVSANEIVMPVGERVEFALSSPDVIHSFWIPSLGGKVDMIPGRINRLVLKAEKPGVYRGVCAEFCGASHALMAFTVRALDKSAFEKWLTARPALAQQGKGRELFALHGCGACHRVSGTEAKGEVGPELTRFGERATVGAGLLPNTPENVARFIRETDTLKPRSKMPAYGALSNEDALEIASWLGRLR</sequence>
<evidence type="ECO:0000259" key="19">
    <source>
        <dbReference type="PROSITE" id="PS51007"/>
    </source>
</evidence>
<dbReference type="Pfam" id="PF00116">
    <property type="entry name" value="COX2"/>
    <property type="match status" value="1"/>
</dbReference>
<keyword evidence="9 17" id="KW-1133">Transmembrane helix</keyword>
<dbReference type="InterPro" id="IPR034236">
    <property type="entry name" value="CuRO_CcO_Caa3_II"/>
</dbReference>
<dbReference type="RefSeq" id="WP_309392530.1">
    <property type="nucleotide sequence ID" value="NZ_JADBEO010000028.1"/>
</dbReference>
<evidence type="ECO:0000256" key="8">
    <source>
        <dbReference type="ARBA" id="ARBA00022982"/>
    </source>
</evidence>
<dbReference type="SUPFAM" id="SSF49503">
    <property type="entry name" value="Cupredoxins"/>
    <property type="match status" value="1"/>
</dbReference>
<evidence type="ECO:0000256" key="4">
    <source>
        <dbReference type="ARBA" id="ARBA00022617"/>
    </source>
</evidence>
<dbReference type="NCBIfam" id="TIGR02866">
    <property type="entry name" value="CoxB"/>
    <property type="match status" value="1"/>
</dbReference>
<dbReference type="PROSITE" id="PS50857">
    <property type="entry name" value="COX2_CUA"/>
    <property type="match status" value="1"/>
</dbReference>
<evidence type="ECO:0000256" key="12">
    <source>
        <dbReference type="ARBA" id="ARBA00023136"/>
    </source>
</evidence>
<dbReference type="InterPro" id="IPR036909">
    <property type="entry name" value="Cyt_c-like_dom_sf"/>
</dbReference>
<keyword evidence="21" id="KW-1185">Reference proteome</keyword>
<keyword evidence="11" id="KW-0186">Copper</keyword>
<dbReference type="InterPro" id="IPR045187">
    <property type="entry name" value="CcO_II"/>
</dbReference>
<comment type="catalytic activity">
    <reaction evidence="15">
        <text>4 Fe(II)-[cytochrome c] + O2 + 8 H(+)(in) = 4 Fe(III)-[cytochrome c] + 2 H2O + 4 H(+)(out)</text>
        <dbReference type="Rhea" id="RHEA:11436"/>
        <dbReference type="Rhea" id="RHEA-COMP:10350"/>
        <dbReference type="Rhea" id="RHEA-COMP:14399"/>
        <dbReference type="ChEBI" id="CHEBI:15377"/>
        <dbReference type="ChEBI" id="CHEBI:15378"/>
        <dbReference type="ChEBI" id="CHEBI:15379"/>
        <dbReference type="ChEBI" id="CHEBI:29033"/>
        <dbReference type="ChEBI" id="CHEBI:29034"/>
        <dbReference type="EC" id="7.1.1.9"/>
    </reaction>
</comment>
<dbReference type="PANTHER" id="PTHR22888">
    <property type="entry name" value="CYTOCHROME C OXIDASE, SUBUNIT II"/>
    <property type="match status" value="1"/>
</dbReference>
<dbReference type="InterPro" id="IPR008972">
    <property type="entry name" value="Cupredoxin"/>
</dbReference>
<dbReference type="InterPro" id="IPR009056">
    <property type="entry name" value="Cyt_c-like_dom"/>
</dbReference>
<evidence type="ECO:0000256" key="10">
    <source>
        <dbReference type="ARBA" id="ARBA00023004"/>
    </source>
</evidence>
<evidence type="ECO:0000256" key="1">
    <source>
        <dbReference type="ARBA" id="ARBA00004141"/>
    </source>
</evidence>
<comment type="subcellular location">
    <subcellularLocation>
        <location evidence="1">Membrane</location>
        <topology evidence="1">Multi-pass membrane protein</topology>
    </subcellularLocation>
</comment>
<comment type="caution">
    <text evidence="20">The sequence shown here is derived from an EMBL/GenBank/DDBJ whole genome shotgun (WGS) entry which is preliminary data.</text>
</comment>
<evidence type="ECO:0000256" key="5">
    <source>
        <dbReference type="ARBA" id="ARBA00022660"/>
    </source>
</evidence>
<keyword evidence="3" id="KW-0813">Transport</keyword>
<organism evidence="20 21">
    <name type="scientific">Chelatococcus sambhunathii</name>
    <dbReference type="NCBI Taxonomy" id="363953"/>
    <lineage>
        <taxon>Bacteria</taxon>
        <taxon>Pseudomonadati</taxon>
        <taxon>Pseudomonadota</taxon>
        <taxon>Alphaproteobacteria</taxon>
        <taxon>Hyphomicrobiales</taxon>
        <taxon>Chelatococcaceae</taxon>
        <taxon>Chelatococcus</taxon>
    </lineage>
</organism>
<proteinExistence type="inferred from homology"/>
<accession>A0ABU1DHR9</accession>
<evidence type="ECO:0000256" key="17">
    <source>
        <dbReference type="SAM" id="Phobius"/>
    </source>
</evidence>
<dbReference type="InterPro" id="IPR002429">
    <property type="entry name" value="CcO_II-like_C"/>
</dbReference>
<name>A0ABU1DHR9_9HYPH</name>
<evidence type="ECO:0000313" key="21">
    <source>
        <dbReference type="Proteomes" id="UP001181622"/>
    </source>
</evidence>
<dbReference type="InterPro" id="IPR001505">
    <property type="entry name" value="Copper_CuA"/>
</dbReference>